<feature type="domain" description="AraC effector-binding" evidence="1">
    <location>
        <begin position="1"/>
        <end position="149"/>
    </location>
</feature>
<dbReference type="InterPro" id="IPR050908">
    <property type="entry name" value="SmbC-like"/>
</dbReference>
<organism evidence="2 3">
    <name type="scientific">Priestia endophytica DSM 13796</name>
    <dbReference type="NCBI Taxonomy" id="1121089"/>
    <lineage>
        <taxon>Bacteria</taxon>
        <taxon>Bacillati</taxon>
        <taxon>Bacillota</taxon>
        <taxon>Bacilli</taxon>
        <taxon>Bacillales</taxon>
        <taxon>Bacillaceae</taxon>
        <taxon>Priestia</taxon>
    </lineage>
</organism>
<dbReference type="InterPro" id="IPR029442">
    <property type="entry name" value="GyrI-like"/>
</dbReference>
<dbReference type="Proteomes" id="UP000182762">
    <property type="component" value="Unassembled WGS sequence"/>
</dbReference>
<dbReference type="RefSeq" id="WP_061804244.1">
    <property type="nucleotide sequence ID" value="NZ_FOXX01000004.1"/>
</dbReference>
<dbReference type="EMBL" id="FOXX01000004">
    <property type="protein sequence ID" value="SFQ55685.1"/>
    <property type="molecule type" value="Genomic_DNA"/>
</dbReference>
<comment type="caution">
    <text evidence="2">The sequence shown here is derived from an EMBL/GenBank/DDBJ whole genome shotgun (WGS) entry which is preliminary data.</text>
</comment>
<gene>
    <name evidence="2" type="ORF">SAMN02745910_02066</name>
</gene>
<sequence>MKIKIENLPNYRMAYVRQVGPYGPHNAQTMEKLKNWAKVNNLLDEKAIILGIAQDHPDKTPPEECRYDACLVISNDYEVDENVSESELSGGKYAIYKVKHTEEDIQQAWDKIFIELLNNGYQIDDKPIFERYSGELVDQDYCEICVPIK</sequence>
<dbReference type="SUPFAM" id="SSF55136">
    <property type="entry name" value="Probable bacterial effector-binding domain"/>
    <property type="match status" value="1"/>
</dbReference>
<proteinExistence type="predicted"/>
<evidence type="ECO:0000313" key="3">
    <source>
        <dbReference type="Proteomes" id="UP000182762"/>
    </source>
</evidence>
<protein>
    <submittedName>
        <fullName evidence="2">DNA gyrase inhibitor GyrI</fullName>
    </submittedName>
</protein>
<evidence type="ECO:0000259" key="1">
    <source>
        <dbReference type="SMART" id="SM00871"/>
    </source>
</evidence>
<dbReference type="Gene3D" id="3.20.80.10">
    <property type="entry name" value="Regulatory factor, effector binding domain"/>
    <property type="match status" value="1"/>
</dbReference>
<dbReference type="GeneID" id="93710739"/>
<dbReference type="Pfam" id="PF06445">
    <property type="entry name" value="GyrI-like"/>
    <property type="match status" value="1"/>
</dbReference>
<dbReference type="InterPro" id="IPR011256">
    <property type="entry name" value="Reg_factor_effector_dom_sf"/>
</dbReference>
<dbReference type="SMART" id="SM00871">
    <property type="entry name" value="AraC_E_bind"/>
    <property type="match status" value="1"/>
</dbReference>
<accession>A0A1I5ZGW5</accession>
<dbReference type="PANTHER" id="PTHR40055">
    <property type="entry name" value="TRANSCRIPTIONAL REGULATOR YGIV-RELATED"/>
    <property type="match status" value="1"/>
</dbReference>
<reference evidence="2 3" key="1">
    <citation type="submission" date="2016-10" db="EMBL/GenBank/DDBJ databases">
        <authorList>
            <person name="Varghese N."/>
            <person name="Submissions S."/>
        </authorList>
    </citation>
    <scope>NUCLEOTIDE SEQUENCE [LARGE SCALE GENOMIC DNA]</scope>
    <source>
        <strain evidence="2 3">DSM 13796</strain>
    </source>
</reference>
<dbReference type="PANTHER" id="PTHR40055:SF1">
    <property type="entry name" value="TRANSCRIPTIONAL REGULATOR YGIV-RELATED"/>
    <property type="match status" value="1"/>
</dbReference>
<evidence type="ECO:0000313" key="2">
    <source>
        <dbReference type="EMBL" id="SFQ55685.1"/>
    </source>
</evidence>
<keyword evidence="3" id="KW-1185">Reference proteome</keyword>
<dbReference type="InterPro" id="IPR010499">
    <property type="entry name" value="AraC_E-bd"/>
</dbReference>
<name>A0A1I5ZGW5_9BACI</name>